<keyword evidence="3" id="KW-1185">Reference proteome</keyword>
<reference evidence="2 3" key="1">
    <citation type="submission" date="2019-09" db="EMBL/GenBank/DDBJ databases">
        <title>Genome sequence of Clostridium sp. EA1.</title>
        <authorList>
            <person name="Poehlein A."/>
            <person name="Bengelsdorf F.R."/>
            <person name="Daniel R."/>
        </authorList>
    </citation>
    <scope>NUCLEOTIDE SEQUENCE [LARGE SCALE GENOMIC DNA]</scope>
    <source>
        <strain evidence="2 3">EA1</strain>
    </source>
</reference>
<dbReference type="EMBL" id="VWXL01000053">
    <property type="protein sequence ID" value="MVB11267.1"/>
    <property type="molecule type" value="Genomic_DNA"/>
</dbReference>
<proteinExistence type="predicted"/>
<feature type="signal peptide" evidence="1">
    <location>
        <begin position="1"/>
        <end position="26"/>
    </location>
</feature>
<sequence>MKKFRGKALAALLSLALIASSLPVTLASASTRSMSGIVNNQKEDDIYLVNGGKSREVDLTNFLVDSDTLVTNTREEVDNPKIAAISHVSGDSLVSLSLEGDDDDTAKLKLKSSTKDGTEVISILYKGDYSDSDTDTDYTVKARKNLTVHVFDKDAPVFGKVSSGDGIKAGKAPDDLDTFAKTRNTKAQVGIFAAEPESDTSALAVYKSVQLTAITSGKLDADDLGAVKDKDGTYVPTYSIEITSGDSDVHLESNLNKDDKSTKLVKTTTSEGVTVTIGKTLNDAKTSYTRDASTTNVTFTLKKVGEDGSVSSASGDKYTLKTKVEDKVDVKTAYENIHDGESEGMPTSFTIEKDGKTRIKDLKEDTDSDSKNLDVTNSIVVFPDTTTKVTVDEKTNLKGIEGTVGTKDSGGLVIGDARVGYVDVDCGNVELSDGKVGDITTSGATGKVTINSGSAGKIKTTDCTNGAPSDVKIAGGTVGDVSTNGTIDVDSNDEDTKVVTGTLEAPVIDVYSDESAVTIGGLKAKDDGTLTVKGDSATIKSIDLDSYESTLALGDDDDAFTGSVPAPKNATKGTIETANEDTKATISGDVDVDTINLDSDTTTVFPNKITVQTVEGDGSMVVKAGDMYVSGSVSGTKLKLSDSTLAAGTTVFKAAADEVDTDDFDCYGFTLTKSEGNSVDTFKIDTLSFAGLQINKSSSSIAKGQSETFTASAYPGGTSLPAGYTIGWELDGGSSDVFTMTSSGNTATVTVNSIDPDFASENHTGLTAKLYDADGYEVDSEDYGDAVCNITATEVPAIQSDTTKDFTLAPGASYQFKITAPTAPVMTAGSAGVISSITNVGKSGNDYFIKITAAANANGKATGIYVNGTKLLVVTVSGAQTFKSDTTSALTVKKGASYQYGITTNNGAAPTFTLGSSNVFHYELAGHNGSTYFFKITAVGAVGAQTGVYVNGTKVNVAKVG</sequence>
<organism evidence="2 3">
    <name type="scientific">Caproicibacter fermentans</name>
    <dbReference type="NCBI Taxonomy" id="2576756"/>
    <lineage>
        <taxon>Bacteria</taxon>
        <taxon>Bacillati</taxon>
        <taxon>Bacillota</taxon>
        <taxon>Clostridia</taxon>
        <taxon>Eubacteriales</taxon>
        <taxon>Acutalibacteraceae</taxon>
        <taxon>Caproicibacter</taxon>
    </lineage>
</organism>
<name>A0A6N8I0L5_9FIRM</name>
<dbReference type="RefSeq" id="WP_156990560.1">
    <property type="nucleotide sequence ID" value="NZ_VWXL01000053.1"/>
</dbReference>
<protein>
    <submittedName>
        <fullName evidence="2">Uncharacterized protein</fullName>
    </submittedName>
</protein>
<keyword evidence="1" id="KW-0732">Signal</keyword>
<dbReference type="OrthoDB" id="1846821at2"/>
<accession>A0A6N8I0L5</accession>
<evidence type="ECO:0000313" key="2">
    <source>
        <dbReference type="EMBL" id="MVB11267.1"/>
    </source>
</evidence>
<feature type="chain" id="PRO_5039248239" evidence="1">
    <location>
        <begin position="27"/>
        <end position="961"/>
    </location>
</feature>
<comment type="caution">
    <text evidence="2">The sequence shown here is derived from an EMBL/GenBank/DDBJ whole genome shotgun (WGS) entry which is preliminary data.</text>
</comment>
<evidence type="ECO:0000313" key="3">
    <source>
        <dbReference type="Proteomes" id="UP000469440"/>
    </source>
</evidence>
<gene>
    <name evidence="2" type="ORF">CAFE_19750</name>
</gene>
<dbReference type="AlphaFoldDB" id="A0A6N8I0L5"/>
<evidence type="ECO:0000256" key="1">
    <source>
        <dbReference type="SAM" id="SignalP"/>
    </source>
</evidence>
<dbReference type="Proteomes" id="UP000469440">
    <property type="component" value="Unassembled WGS sequence"/>
</dbReference>